<dbReference type="GO" id="GO:0008233">
    <property type="term" value="F:peptidase activity"/>
    <property type="evidence" value="ECO:0007669"/>
    <property type="project" value="UniProtKB-KW"/>
</dbReference>
<feature type="transmembrane region" description="Helical" evidence="9">
    <location>
        <begin position="106"/>
        <end position="130"/>
    </location>
</feature>
<dbReference type="PIRSF" id="PIRSF025737">
    <property type="entry name" value="Cyco1"/>
    <property type="match status" value="1"/>
</dbReference>
<keyword evidence="3" id="KW-0645">Protease</keyword>
<feature type="transmembrane region" description="Helical" evidence="9">
    <location>
        <begin position="241"/>
        <end position="264"/>
    </location>
</feature>
<dbReference type="InterPro" id="IPR026392">
    <property type="entry name" value="Exo/Archaeosortase_dom"/>
</dbReference>
<protein>
    <recommendedName>
        <fullName evidence="12">Archaeosortase A</fullName>
    </recommendedName>
</protein>
<comment type="subcellular location">
    <subcellularLocation>
        <location evidence="1">Cell membrane</location>
        <topology evidence="1">Multi-pass membrane protein</topology>
    </subcellularLocation>
</comment>
<dbReference type="STRING" id="1392998.ANME2D_00428"/>
<feature type="active site" description="Acyl-thioester intermediate" evidence="8">
    <location>
        <position position="180"/>
    </location>
</feature>
<feature type="transmembrane region" description="Helical" evidence="9">
    <location>
        <begin position="46"/>
        <end position="62"/>
    </location>
</feature>
<feature type="transmembrane region" description="Helical" evidence="9">
    <location>
        <begin position="20"/>
        <end position="39"/>
    </location>
</feature>
<dbReference type="NCBIfam" id="TIGR04178">
    <property type="entry name" value="exo_archaeo"/>
    <property type="match status" value="1"/>
</dbReference>
<dbReference type="InterPro" id="IPR019127">
    <property type="entry name" value="Exosortase"/>
</dbReference>
<proteinExistence type="predicted"/>
<feature type="transmembrane region" description="Helical" evidence="9">
    <location>
        <begin position="176"/>
        <end position="194"/>
    </location>
</feature>
<sequence>MLNSLIKTIYSPMVYRVSYMIENILWLALGLLIIASIIPRNYRLKFTVAGAGWAFFAVHWAFQWQHYAEVEDYVNVALTILTAVICIFIGYILMRQDKRILRDINGVSTTTSLFMATTAAAIGGISYFAFSEIQAMNTWLISTVSGQTIQVASLFGIAMTRVDWNLIAVNGYKVEIILACTAIESIALFTGIIASANAPFKRQAAAFLISVPVIYGLNLIRNVFIVAAYGMTWFGDPETSFYIAHTVIAKVGSLMALFLIAYAVMKILPEILDMIDGILKLFGGIFKHGG</sequence>
<feature type="transmembrane region" description="Helical" evidence="9">
    <location>
        <begin position="206"/>
        <end position="229"/>
    </location>
</feature>
<keyword evidence="4 9" id="KW-0812">Transmembrane</keyword>
<evidence type="ECO:0000256" key="9">
    <source>
        <dbReference type="SAM" id="Phobius"/>
    </source>
</evidence>
<evidence type="ECO:0000256" key="8">
    <source>
        <dbReference type="PIRSR" id="PIRSR025737-1"/>
    </source>
</evidence>
<keyword evidence="11" id="KW-1185">Reference proteome</keyword>
<evidence type="ECO:0000256" key="1">
    <source>
        <dbReference type="ARBA" id="ARBA00004651"/>
    </source>
</evidence>
<dbReference type="InterPro" id="IPR014522">
    <property type="entry name" value="ArtA"/>
</dbReference>
<keyword evidence="6 9" id="KW-1133">Transmembrane helix</keyword>
<evidence type="ECO:0000256" key="3">
    <source>
        <dbReference type="ARBA" id="ARBA00022670"/>
    </source>
</evidence>
<feature type="active site" description="Proton donor" evidence="8">
    <location>
        <position position="221"/>
    </location>
</feature>
<reference evidence="11" key="1">
    <citation type="submission" date="2017-06" db="EMBL/GenBank/DDBJ databases">
        <authorList>
            <person name="Cremers G."/>
        </authorList>
    </citation>
    <scope>NUCLEOTIDE SEQUENCE [LARGE SCALE GENOMIC DNA]</scope>
</reference>
<evidence type="ECO:0008006" key="12">
    <source>
        <dbReference type="Google" id="ProtNLM"/>
    </source>
</evidence>
<accession>A0A284VS64</accession>
<evidence type="ECO:0000256" key="2">
    <source>
        <dbReference type="ARBA" id="ARBA00022475"/>
    </source>
</evidence>
<dbReference type="Pfam" id="PF09721">
    <property type="entry name" value="Exosortase_EpsH"/>
    <property type="match status" value="1"/>
</dbReference>
<evidence type="ECO:0000256" key="5">
    <source>
        <dbReference type="ARBA" id="ARBA00022801"/>
    </source>
</evidence>
<evidence type="ECO:0000313" key="11">
    <source>
        <dbReference type="Proteomes" id="UP000218615"/>
    </source>
</evidence>
<evidence type="ECO:0000256" key="4">
    <source>
        <dbReference type="ARBA" id="ARBA00022692"/>
    </source>
</evidence>
<dbReference type="GO" id="GO:0006508">
    <property type="term" value="P:proteolysis"/>
    <property type="evidence" value="ECO:0007669"/>
    <property type="project" value="UniProtKB-KW"/>
</dbReference>
<name>A0A284VS64_9EURY</name>
<dbReference type="EMBL" id="FZMP01000207">
    <property type="protein sequence ID" value="SNQ62124.1"/>
    <property type="molecule type" value="Genomic_DNA"/>
</dbReference>
<dbReference type="GO" id="GO:0005886">
    <property type="term" value="C:plasma membrane"/>
    <property type="evidence" value="ECO:0007669"/>
    <property type="project" value="UniProtKB-SubCell"/>
</dbReference>
<feature type="transmembrane region" description="Helical" evidence="9">
    <location>
        <begin position="74"/>
        <end position="94"/>
    </location>
</feature>
<keyword evidence="7 9" id="KW-0472">Membrane</keyword>
<evidence type="ECO:0000256" key="6">
    <source>
        <dbReference type="ARBA" id="ARBA00022989"/>
    </source>
</evidence>
<keyword evidence="2" id="KW-1003">Cell membrane</keyword>
<dbReference type="AlphaFoldDB" id="A0A284VS64"/>
<dbReference type="Proteomes" id="UP000218615">
    <property type="component" value="Unassembled WGS sequence"/>
</dbReference>
<dbReference type="NCBIfam" id="TIGR04125">
    <property type="entry name" value="exosort_PGF_TRM"/>
    <property type="match status" value="1"/>
</dbReference>
<keyword evidence="5" id="KW-0378">Hydrolase</keyword>
<evidence type="ECO:0000256" key="7">
    <source>
        <dbReference type="ARBA" id="ARBA00023136"/>
    </source>
</evidence>
<evidence type="ECO:0000313" key="10">
    <source>
        <dbReference type="EMBL" id="SNQ62124.1"/>
    </source>
</evidence>
<organism evidence="10 11">
    <name type="scientific">Candidatus Methanoperedens nitratireducens</name>
    <dbReference type="NCBI Taxonomy" id="1392998"/>
    <lineage>
        <taxon>Archaea</taxon>
        <taxon>Methanobacteriati</taxon>
        <taxon>Methanobacteriota</taxon>
        <taxon>Stenosarchaea group</taxon>
        <taxon>Methanomicrobia</taxon>
        <taxon>Methanosarcinales</taxon>
        <taxon>ANME-2 cluster</taxon>
        <taxon>Candidatus Methanoperedentaceae</taxon>
        <taxon>Candidatus Methanoperedens</taxon>
    </lineage>
</organism>
<gene>
    <name evidence="10" type="ORF">MNV_60005</name>
</gene>